<dbReference type="NCBIfam" id="TIGR01297">
    <property type="entry name" value="CDF"/>
    <property type="match status" value="1"/>
</dbReference>
<evidence type="ECO:0000256" key="1">
    <source>
        <dbReference type="ARBA" id="ARBA00004141"/>
    </source>
</evidence>
<dbReference type="InterPro" id="IPR045316">
    <property type="entry name" value="Msc2-like"/>
</dbReference>
<dbReference type="PANTHER" id="PTHR45755:SF4">
    <property type="entry name" value="ZINC TRANSPORTER 7"/>
    <property type="match status" value="1"/>
</dbReference>
<keyword evidence="4" id="KW-0862">Zinc</keyword>
<accession>A0A4P9UJK7</accession>
<keyword evidence="3 8" id="KW-0812">Transmembrane</keyword>
<dbReference type="InterPro" id="IPR027469">
    <property type="entry name" value="Cation_efflux_TMD_sf"/>
</dbReference>
<keyword evidence="6" id="KW-0406">Ion transport</keyword>
<dbReference type="GO" id="GO:0005385">
    <property type="term" value="F:zinc ion transmembrane transporter activity"/>
    <property type="evidence" value="ECO:0007669"/>
    <property type="project" value="InterPro"/>
</dbReference>
<feature type="transmembrane region" description="Helical" evidence="8">
    <location>
        <begin position="28"/>
        <end position="50"/>
    </location>
</feature>
<evidence type="ECO:0000256" key="6">
    <source>
        <dbReference type="ARBA" id="ARBA00023065"/>
    </source>
</evidence>
<dbReference type="Gene3D" id="1.20.1510.10">
    <property type="entry name" value="Cation efflux protein transmembrane domain"/>
    <property type="match status" value="1"/>
</dbReference>
<evidence type="ECO:0000313" key="11">
    <source>
        <dbReference type="Proteomes" id="UP000305881"/>
    </source>
</evidence>
<dbReference type="SUPFAM" id="SSF161111">
    <property type="entry name" value="Cation efflux protein transmembrane domain-like"/>
    <property type="match status" value="1"/>
</dbReference>
<proteinExistence type="predicted"/>
<keyword evidence="7 8" id="KW-0472">Membrane</keyword>
<keyword evidence="5 8" id="KW-1133">Transmembrane helix</keyword>
<dbReference type="PANTHER" id="PTHR45755">
    <property type="match status" value="1"/>
</dbReference>
<name>A0A4P9UJK7_METBY</name>
<feature type="transmembrane region" description="Helical" evidence="8">
    <location>
        <begin position="56"/>
        <end position="76"/>
    </location>
</feature>
<keyword evidence="2" id="KW-0813">Transport</keyword>
<feature type="transmembrane region" description="Helical" evidence="8">
    <location>
        <begin position="88"/>
        <end position="110"/>
    </location>
</feature>
<dbReference type="InterPro" id="IPR002524">
    <property type="entry name" value="Cation_efflux"/>
</dbReference>
<comment type="subcellular location">
    <subcellularLocation>
        <location evidence="1">Membrane</location>
        <topology evidence="1">Multi-pass membrane protein</topology>
    </subcellularLocation>
</comment>
<evidence type="ECO:0000259" key="9">
    <source>
        <dbReference type="Pfam" id="PF01545"/>
    </source>
</evidence>
<evidence type="ECO:0000256" key="5">
    <source>
        <dbReference type="ARBA" id="ARBA00022989"/>
    </source>
</evidence>
<dbReference type="Proteomes" id="UP000305881">
    <property type="component" value="Chromosome"/>
</dbReference>
<dbReference type="KEGG" id="mbur:EQU24_02905"/>
<feature type="transmembrane region" description="Helical" evidence="8">
    <location>
        <begin position="170"/>
        <end position="190"/>
    </location>
</feature>
<dbReference type="GO" id="GO:0016020">
    <property type="term" value="C:membrane"/>
    <property type="evidence" value="ECO:0007669"/>
    <property type="project" value="UniProtKB-SubCell"/>
</dbReference>
<organism evidence="10 11">
    <name type="scientific">Methylotuvimicrobium buryatense</name>
    <name type="common">Methylomicrobium buryatense</name>
    <dbReference type="NCBI Taxonomy" id="95641"/>
    <lineage>
        <taxon>Bacteria</taxon>
        <taxon>Pseudomonadati</taxon>
        <taxon>Pseudomonadota</taxon>
        <taxon>Gammaproteobacteria</taxon>
        <taxon>Methylococcales</taxon>
        <taxon>Methylococcaceae</taxon>
        <taxon>Methylotuvimicrobium</taxon>
    </lineage>
</organism>
<keyword evidence="11" id="KW-1185">Reference proteome</keyword>
<dbReference type="InterPro" id="IPR058533">
    <property type="entry name" value="Cation_efflux_TM"/>
</dbReference>
<feature type="transmembrane region" description="Helical" evidence="8">
    <location>
        <begin position="130"/>
        <end position="149"/>
    </location>
</feature>
<dbReference type="RefSeq" id="WP_017840938.1">
    <property type="nucleotide sequence ID" value="NZ_CP035467.1"/>
</dbReference>
<dbReference type="AlphaFoldDB" id="A0A4P9UJK7"/>
<evidence type="ECO:0000256" key="8">
    <source>
        <dbReference type="SAM" id="Phobius"/>
    </source>
</evidence>
<evidence type="ECO:0000256" key="3">
    <source>
        <dbReference type="ARBA" id="ARBA00022692"/>
    </source>
</evidence>
<dbReference type="Pfam" id="PF01545">
    <property type="entry name" value="Cation_efflux"/>
    <property type="match status" value="1"/>
</dbReference>
<dbReference type="GO" id="GO:0006882">
    <property type="term" value="P:intracellular zinc ion homeostasis"/>
    <property type="evidence" value="ECO:0007669"/>
    <property type="project" value="InterPro"/>
</dbReference>
<evidence type="ECO:0000256" key="4">
    <source>
        <dbReference type="ARBA" id="ARBA00022906"/>
    </source>
</evidence>
<evidence type="ECO:0000313" key="10">
    <source>
        <dbReference type="EMBL" id="QCW81314.1"/>
    </source>
</evidence>
<sequence>MRDADSKLSCNLHRDIEQHKKAEKKTSFVLFLTAVTMVAEITAGIFYGSMALLADGWHMGTHVAAFMITVFAYRYARKNARNPRFSFGTGKVGVLGGFASAVTLAVVAAVMAMESVKYLFEPQNIRFDEAIVVAGIGLLINLLCALILIDRHDHGHGDEHDHHHDHNLEAAFFHVLADALTSVLAIAALLSGKYYGLNWLDPAMGILGALIILRWSMTLLKKTGPILLDGSIEENYTVAIKMTLENDSDNRVSDLHVWQIGPNQYAAIVAVTTRFPKPPDYYKALLGDFRRIKHITVEVQGLASQ</sequence>
<dbReference type="EMBL" id="CP035467">
    <property type="protein sequence ID" value="QCW81314.1"/>
    <property type="molecule type" value="Genomic_DNA"/>
</dbReference>
<gene>
    <name evidence="10" type="ORF">EQU24_02905</name>
</gene>
<keyword evidence="4" id="KW-0864">Zinc transport</keyword>
<evidence type="ECO:0000256" key="2">
    <source>
        <dbReference type="ARBA" id="ARBA00022448"/>
    </source>
</evidence>
<dbReference type="OrthoDB" id="271709at2"/>
<feature type="transmembrane region" description="Helical" evidence="8">
    <location>
        <begin position="196"/>
        <end position="213"/>
    </location>
</feature>
<protein>
    <submittedName>
        <fullName evidence="10">Cation transporter</fullName>
    </submittedName>
</protein>
<feature type="domain" description="Cation efflux protein transmembrane" evidence="9">
    <location>
        <begin position="30"/>
        <end position="228"/>
    </location>
</feature>
<evidence type="ECO:0000256" key="7">
    <source>
        <dbReference type="ARBA" id="ARBA00023136"/>
    </source>
</evidence>
<dbReference type="NCBIfam" id="NF033827">
    <property type="entry name" value="CDF_efflux_DmeF"/>
    <property type="match status" value="1"/>
</dbReference>
<reference evidence="11" key="1">
    <citation type="journal article" date="2019" name="J. Bacteriol.">
        <title>A Mutagenic Screen Identifies a TonB-Dependent Receptor Required for the Lanthanide Metal Switch in the Type I Methanotroph 'Methylotuvimicrobium buryatense' 5GB1C.</title>
        <authorList>
            <person name="Groom J.D."/>
            <person name="Ford S.M."/>
            <person name="Pesesky M.W."/>
            <person name="Lidstrom M.E."/>
        </authorList>
    </citation>
    <scope>NUCLEOTIDE SEQUENCE [LARGE SCALE GENOMIC DNA]</scope>
    <source>
        <strain evidence="11">5GB1C</strain>
    </source>
</reference>
<dbReference type="STRING" id="675511.GCA_000341735_02424"/>